<dbReference type="STRING" id="1314782.A0A165TMC5"/>
<proteinExistence type="predicted"/>
<feature type="domain" description="DUF6741" evidence="1">
    <location>
        <begin position="20"/>
        <end position="144"/>
    </location>
</feature>
<name>A0A165TMC5_9AGAM</name>
<dbReference type="AlphaFoldDB" id="A0A165TMC5"/>
<gene>
    <name evidence="2" type="ORF">NEOLEDRAFT_1155272</name>
</gene>
<reference evidence="2 3" key="1">
    <citation type="journal article" date="2016" name="Mol. Biol. Evol.">
        <title>Comparative Genomics of Early-Diverging Mushroom-Forming Fungi Provides Insights into the Origins of Lignocellulose Decay Capabilities.</title>
        <authorList>
            <person name="Nagy L.G."/>
            <person name="Riley R."/>
            <person name="Tritt A."/>
            <person name="Adam C."/>
            <person name="Daum C."/>
            <person name="Floudas D."/>
            <person name="Sun H."/>
            <person name="Yadav J.S."/>
            <person name="Pangilinan J."/>
            <person name="Larsson K.H."/>
            <person name="Matsuura K."/>
            <person name="Barry K."/>
            <person name="Labutti K."/>
            <person name="Kuo R."/>
            <person name="Ohm R.A."/>
            <person name="Bhattacharya S.S."/>
            <person name="Shirouzu T."/>
            <person name="Yoshinaga Y."/>
            <person name="Martin F.M."/>
            <person name="Grigoriev I.V."/>
            <person name="Hibbett D.S."/>
        </authorList>
    </citation>
    <scope>NUCLEOTIDE SEQUENCE [LARGE SCALE GENOMIC DNA]</scope>
    <source>
        <strain evidence="2 3">HHB14362 ss-1</strain>
    </source>
</reference>
<dbReference type="Pfam" id="PF20526">
    <property type="entry name" value="DUF6741"/>
    <property type="match status" value="1"/>
</dbReference>
<dbReference type="InterPro" id="IPR046629">
    <property type="entry name" value="DUF6741"/>
</dbReference>
<accession>A0A165TMC5</accession>
<evidence type="ECO:0000313" key="3">
    <source>
        <dbReference type="Proteomes" id="UP000076761"/>
    </source>
</evidence>
<dbReference type="EMBL" id="KV425564">
    <property type="protein sequence ID" value="KZT26883.1"/>
    <property type="molecule type" value="Genomic_DNA"/>
</dbReference>
<organism evidence="2 3">
    <name type="scientific">Neolentinus lepideus HHB14362 ss-1</name>
    <dbReference type="NCBI Taxonomy" id="1314782"/>
    <lineage>
        <taxon>Eukaryota</taxon>
        <taxon>Fungi</taxon>
        <taxon>Dikarya</taxon>
        <taxon>Basidiomycota</taxon>
        <taxon>Agaricomycotina</taxon>
        <taxon>Agaricomycetes</taxon>
        <taxon>Gloeophyllales</taxon>
        <taxon>Gloeophyllaceae</taxon>
        <taxon>Neolentinus</taxon>
    </lineage>
</organism>
<evidence type="ECO:0000259" key="1">
    <source>
        <dbReference type="Pfam" id="PF20526"/>
    </source>
</evidence>
<sequence length="146" mass="16754">MSMRRHSTSSSYFPRMPMGDSFRRMSTKIVKFKRKGAFRAGVSLGECLRNVRLSGNDSYTLYDLNVDARQRIYMKVSWSGYSTMTYEIPMQGYGGHVDLQALARRVARACVHYLQSQAMPLQYDRVVLHQLEEVSVGVWQPIMTAS</sequence>
<dbReference type="Proteomes" id="UP000076761">
    <property type="component" value="Unassembled WGS sequence"/>
</dbReference>
<evidence type="ECO:0000313" key="2">
    <source>
        <dbReference type="EMBL" id="KZT26883.1"/>
    </source>
</evidence>
<dbReference type="InParanoid" id="A0A165TMC5"/>
<protein>
    <recommendedName>
        <fullName evidence="1">DUF6741 domain-containing protein</fullName>
    </recommendedName>
</protein>
<dbReference type="OrthoDB" id="10268011at2759"/>
<keyword evidence="3" id="KW-1185">Reference proteome</keyword>